<proteinExistence type="predicted"/>
<evidence type="ECO:0000313" key="1">
    <source>
        <dbReference type="EMBL" id="TYS65132.1"/>
    </source>
</evidence>
<sequence>MGLLQSFQDWLAAREENRIAGMRAVDKCPDCFGRGFNAFHANEYVYYTNSLECPGCSGSGLYSAWEENRQF</sequence>
<dbReference type="EMBL" id="VTES01000002">
    <property type="protein sequence ID" value="TYS65132.1"/>
    <property type="molecule type" value="Genomic_DNA"/>
</dbReference>
<protein>
    <submittedName>
        <fullName evidence="1">Methionine aminopeptidase</fullName>
    </submittedName>
</protein>
<name>A0A5D4SSI1_9BACI</name>
<keyword evidence="1" id="KW-0031">Aminopeptidase</keyword>
<dbReference type="AlphaFoldDB" id="A0A5D4SSI1"/>
<evidence type="ECO:0000313" key="2">
    <source>
        <dbReference type="Proteomes" id="UP000323732"/>
    </source>
</evidence>
<accession>A0A5D4SSI1</accession>
<dbReference type="Proteomes" id="UP000323732">
    <property type="component" value="Unassembled WGS sequence"/>
</dbReference>
<gene>
    <name evidence="1" type="ORF">FZD47_07250</name>
</gene>
<dbReference type="SUPFAM" id="SSF57938">
    <property type="entry name" value="DnaJ/Hsp40 cysteine-rich domain"/>
    <property type="match status" value="1"/>
</dbReference>
<comment type="caution">
    <text evidence="1">The sequence shown here is derived from an EMBL/GenBank/DDBJ whole genome shotgun (WGS) entry which is preliminary data.</text>
</comment>
<organism evidence="1 2">
    <name type="scientific">Bacillus infantis</name>
    <dbReference type="NCBI Taxonomy" id="324767"/>
    <lineage>
        <taxon>Bacteria</taxon>
        <taxon>Bacillati</taxon>
        <taxon>Bacillota</taxon>
        <taxon>Bacilli</taxon>
        <taxon>Bacillales</taxon>
        <taxon>Bacillaceae</taxon>
        <taxon>Bacillus</taxon>
    </lineage>
</organism>
<keyword evidence="1" id="KW-0378">Hydrolase</keyword>
<dbReference type="RefSeq" id="WP_009793663.1">
    <property type="nucleotide sequence ID" value="NZ_JAHXNN010000004.1"/>
</dbReference>
<reference evidence="1 2" key="1">
    <citation type="submission" date="2019-08" db="EMBL/GenBank/DDBJ databases">
        <title>Bacillus genomes from the desert of Cuatro Cienegas, Coahuila.</title>
        <authorList>
            <person name="Olmedo-Alvarez G."/>
        </authorList>
    </citation>
    <scope>NUCLEOTIDE SEQUENCE [LARGE SCALE GENOMIC DNA]</scope>
    <source>
        <strain evidence="1 2">CH37_1T</strain>
    </source>
</reference>
<keyword evidence="1" id="KW-0645">Protease</keyword>
<dbReference type="GO" id="GO:0004177">
    <property type="term" value="F:aminopeptidase activity"/>
    <property type="evidence" value="ECO:0007669"/>
    <property type="project" value="UniProtKB-KW"/>
</dbReference>
<dbReference type="InterPro" id="IPR036410">
    <property type="entry name" value="HSP_DnaJ_Cys-rich_dom_sf"/>
</dbReference>